<dbReference type="InterPro" id="IPR000637">
    <property type="entry name" value="HMGI/Y_DNA-bd_CS"/>
</dbReference>
<dbReference type="AlphaFoldDB" id="A0AAN6P6W9"/>
<evidence type="ECO:0000256" key="3">
    <source>
        <dbReference type="SAM" id="MobiDB-lite"/>
    </source>
</evidence>
<proteinExistence type="predicted"/>
<dbReference type="EMBL" id="MU854570">
    <property type="protein sequence ID" value="KAK4032851.1"/>
    <property type="molecule type" value="Genomic_DNA"/>
</dbReference>
<keyword evidence="2" id="KW-0539">Nucleus</keyword>
<evidence type="ECO:0000313" key="4">
    <source>
        <dbReference type="EMBL" id="KAK4032851.1"/>
    </source>
</evidence>
<comment type="caution">
    <text evidence="4">The sequence shown here is derived from an EMBL/GenBank/DDBJ whole genome shotgun (WGS) entry which is preliminary data.</text>
</comment>
<feature type="region of interest" description="Disordered" evidence="3">
    <location>
        <begin position="305"/>
        <end position="333"/>
    </location>
</feature>
<feature type="region of interest" description="Disordered" evidence="3">
    <location>
        <begin position="350"/>
        <end position="498"/>
    </location>
</feature>
<evidence type="ECO:0000256" key="1">
    <source>
        <dbReference type="ARBA" id="ARBA00004123"/>
    </source>
</evidence>
<dbReference type="GO" id="GO:0006355">
    <property type="term" value="P:regulation of DNA-templated transcription"/>
    <property type="evidence" value="ECO:0007669"/>
    <property type="project" value="InterPro"/>
</dbReference>
<feature type="compositionally biased region" description="Pro residues" evidence="3">
    <location>
        <begin position="404"/>
        <end position="416"/>
    </location>
</feature>
<comment type="subcellular location">
    <subcellularLocation>
        <location evidence="1">Nucleus</location>
    </subcellularLocation>
</comment>
<evidence type="ECO:0000256" key="2">
    <source>
        <dbReference type="ARBA" id="ARBA00023242"/>
    </source>
</evidence>
<evidence type="ECO:0000313" key="5">
    <source>
        <dbReference type="Proteomes" id="UP001303115"/>
    </source>
</evidence>
<feature type="compositionally biased region" description="Basic residues" evidence="3">
    <location>
        <begin position="487"/>
        <end position="498"/>
    </location>
</feature>
<dbReference type="Proteomes" id="UP001303115">
    <property type="component" value="Unassembled WGS sequence"/>
</dbReference>
<sequence>MPPFFDEAQIHNALRNEALPELARLADNEGLRDRAVRRFDRDEPPPYVSSTEDDDEFGYEPPLGFEGGAVLDEFADLITPPLNDAERDSVATDLSYHLKVYNPGERYHKEALFETERVRTLRWKLRPTNAEAERILDFQGRPGDERVNIIVRRNIKRRWQKLGVWNPRWGIPGRRNSTNPDDDDKSKWKWRWQHGDDAAEWTMSTTPTATNPHHPITRAVMLRRGLHRGEHAPVLPRPRLPPDAPASQAESFIISRPWFIFEAEFLEERQRFHRIPTQRRRHHTDSMAKPVIEWWKSRGDWRDDWSSPVDRADTPGWKWRHESPSPEPEDLTPLETMDLEFTPSEVDALEAIAPPTPPPRPPSPRRYYPRGHPKHVPGTGLFATPPPPDLPPAPPYAGSEPEGPEGPEPNPRAPTPPRRRSRRQKDKEPPQPHRRSARIAALNQARALPPPERQPATRATGRQPPAGRPKRGRPARTGGQVETTASKRPRGRPRKRAG</sequence>
<feature type="region of interest" description="Disordered" evidence="3">
    <location>
        <begin position="36"/>
        <end position="57"/>
    </location>
</feature>
<accession>A0AAN6P6W9</accession>
<keyword evidence="5" id="KW-1185">Reference proteome</keyword>
<dbReference type="GO" id="GO:0005634">
    <property type="term" value="C:nucleus"/>
    <property type="evidence" value="ECO:0007669"/>
    <property type="project" value="UniProtKB-SubCell"/>
</dbReference>
<feature type="compositionally biased region" description="Pro residues" evidence="3">
    <location>
        <begin position="354"/>
        <end position="364"/>
    </location>
</feature>
<organism evidence="4 5">
    <name type="scientific">Parachaetomium inaequale</name>
    <dbReference type="NCBI Taxonomy" id="2588326"/>
    <lineage>
        <taxon>Eukaryota</taxon>
        <taxon>Fungi</taxon>
        <taxon>Dikarya</taxon>
        <taxon>Ascomycota</taxon>
        <taxon>Pezizomycotina</taxon>
        <taxon>Sordariomycetes</taxon>
        <taxon>Sordariomycetidae</taxon>
        <taxon>Sordariales</taxon>
        <taxon>Chaetomiaceae</taxon>
        <taxon>Parachaetomium</taxon>
    </lineage>
</organism>
<reference evidence="5" key="1">
    <citation type="journal article" date="2023" name="Mol. Phylogenet. Evol.">
        <title>Genome-scale phylogeny and comparative genomics of the fungal order Sordariales.</title>
        <authorList>
            <person name="Hensen N."/>
            <person name="Bonometti L."/>
            <person name="Westerberg I."/>
            <person name="Brannstrom I.O."/>
            <person name="Guillou S."/>
            <person name="Cros-Aarteil S."/>
            <person name="Calhoun S."/>
            <person name="Haridas S."/>
            <person name="Kuo A."/>
            <person name="Mondo S."/>
            <person name="Pangilinan J."/>
            <person name="Riley R."/>
            <person name="LaButti K."/>
            <person name="Andreopoulos B."/>
            <person name="Lipzen A."/>
            <person name="Chen C."/>
            <person name="Yan M."/>
            <person name="Daum C."/>
            <person name="Ng V."/>
            <person name="Clum A."/>
            <person name="Steindorff A."/>
            <person name="Ohm R.A."/>
            <person name="Martin F."/>
            <person name="Silar P."/>
            <person name="Natvig D.O."/>
            <person name="Lalanne C."/>
            <person name="Gautier V."/>
            <person name="Ament-Velasquez S.L."/>
            <person name="Kruys A."/>
            <person name="Hutchinson M.I."/>
            <person name="Powell A.J."/>
            <person name="Barry K."/>
            <person name="Miller A.N."/>
            <person name="Grigoriev I.V."/>
            <person name="Debuchy R."/>
            <person name="Gladieux P."/>
            <person name="Hiltunen Thoren M."/>
            <person name="Johannesson H."/>
        </authorList>
    </citation>
    <scope>NUCLEOTIDE SEQUENCE [LARGE SCALE GENOMIC DNA]</scope>
    <source>
        <strain evidence="5">CBS 284.82</strain>
    </source>
</reference>
<protein>
    <submittedName>
        <fullName evidence="4">Uncharacterized protein</fullName>
    </submittedName>
</protein>
<dbReference type="PROSITE" id="PS00354">
    <property type="entry name" value="HMGI_Y"/>
    <property type="match status" value="1"/>
</dbReference>
<name>A0AAN6P6W9_9PEZI</name>
<feature type="compositionally biased region" description="Pro residues" evidence="3">
    <location>
        <begin position="384"/>
        <end position="395"/>
    </location>
</feature>
<gene>
    <name evidence="4" type="ORF">C8A01DRAFT_40701</name>
</gene>
<feature type="compositionally biased region" description="Basic and acidic residues" evidence="3">
    <location>
        <begin position="305"/>
        <end position="324"/>
    </location>
</feature>